<sequence>MVGRRRRTAEARPSSAPPDPVSPSDLVPPSDPGIELAGIRRGFGDTLAVADVDLRVEPGSRLGIVGPSGCGKSTLLSIVCGLDEPDAGRISVLGATAAPGRLAHCAWMPQQDLLLPWRSVLANARIPLENQGRGREEASREVWPLLERFGLADFAGHRPAALSGGMRQRVSFLRTLAAGKPVLLLDEPFGALDAITRADLQDWLRSTLVGEPRTVLLVTHDVEEALLLCDRVAVMSARPGRIVSTFDVPTFDSGPTAGSPVVATPTVGAGNGHTAGSVRRARLADPRFIALRDAVLASLERAREPEGPDRDAPRFRGGVATPESVR</sequence>
<dbReference type="SUPFAM" id="SSF52540">
    <property type="entry name" value="P-loop containing nucleoside triphosphate hydrolases"/>
    <property type="match status" value="1"/>
</dbReference>
<dbReference type="InterPro" id="IPR027417">
    <property type="entry name" value="P-loop_NTPase"/>
</dbReference>
<dbReference type="Gene3D" id="3.40.50.300">
    <property type="entry name" value="P-loop containing nucleotide triphosphate hydrolases"/>
    <property type="match status" value="1"/>
</dbReference>
<name>A0ABT0K1E9_9ACTN</name>
<dbReference type="Pfam" id="PF00005">
    <property type="entry name" value="ABC_tran"/>
    <property type="match status" value="1"/>
</dbReference>
<evidence type="ECO:0000256" key="1">
    <source>
        <dbReference type="ARBA" id="ARBA00022448"/>
    </source>
</evidence>
<evidence type="ECO:0000256" key="4">
    <source>
        <dbReference type="SAM" id="MobiDB-lite"/>
    </source>
</evidence>
<keyword evidence="1" id="KW-0813">Transport</keyword>
<dbReference type="InterPro" id="IPR003593">
    <property type="entry name" value="AAA+_ATPase"/>
</dbReference>
<evidence type="ECO:0000259" key="5">
    <source>
        <dbReference type="PROSITE" id="PS50893"/>
    </source>
</evidence>
<protein>
    <submittedName>
        <fullName evidence="6">ABC transporter ATP-binding protein</fullName>
    </submittedName>
</protein>
<dbReference type="GO" id="GO:0005524">
    <property type="term" value="F:ATP binding"/>
    <property type="evidence" value="ECO:0007669"/>
    <property type="project" value="UniProtKB-KW"/>
</dbReference>
<dbReference type="InterPro" id="IPR003439">
    <property type="entry name" value="ABC_transporter-like_ATP-bd"/>
</dbReference>
<dbReference type="InterPro" id="IPR017871">
    <property type="entry name" value="ABC_transporter-like_CS"/>
</dbReference>
<dbReference type="PROSITE" id="PS00211">
    <property type="entry name" value="ABC_TRANSPORTER_1"/>
    <property type="match status" value="1"/>
</dbReference>
<evidence type="ECO:0000313" key="6">
    <source>
        <dbReference type="EMBL" id="MCK9877620.1"/>
    </source>
</evidence>
<comment type="caution">
    <text evidence="6">The sequence shown here is derived from an EMBL/GenBank/DDBJ whole genome shotgun (WGS) entry which is preliminary data.</text>
</comment>
<dbReference type="PANTHER" id="PTHR42788:SF2">
    <property type="entry name" value="ABC TRANSPORTER ATP-BINDING PROTEIN"/>
    <property type="match status" value="1"/>
</dbReference>
<evidence type="ECO:0000313" key="7">
    <source>
        <dbReference type="Proteomes" id="UP001201873"/>
    </source>
</evidence>
<proteinExistence type="predicted"/>
<dbReference type="InterPro" id="IPR050166">
    <property type="entry name" value="ABC_transporter_ATP-bind"/>
</dbReference>
<feature type="region of interest" description="Disordered" evidence="4">
    <location>
        <begin position="1"/>
        <end position="31"/>
    </location>
</feature>
<evidence type="ECO:0000256" key="3">
    <source>
        <dbReference type="ARBA" id="ARBA00022840"/>
    </source>
</evidence>
<evidence type="ECO:0000256" key="2">
    <source>
        <dbReference type="ARBA" id="ARBA00022741"/>
    </source>
</evidence>
<keyword evidence="3 6" id="KW-0067">ATP-binding</keyword>
<dbReference type="PANTHER" id="PTHR42788">
    <property type="entry name" value="TAURINE IMPORT ATP-BINDING PROTEIN-RELATED"/>
    <property type="match status" value="1"/>
</dbReference>
<dbReference type="SMART" id="SM00382">
    <property type="entry name" value="AAA"/>
    <property type="match status" value="1"/>
</dbReference>
<dbReference type="EMBL" id="JALKFT010000019">
    <property type="protein sequence ID" value="MCK9877620.1"/>
    <property type="molecule type" value="Genomic_DNA"/>
</dbReference>
<feature type="domain" description="ABC transporter" evidence="5">
    <location>
        <begin position="34"/>
        <end position="262"/>
    </location>
</feature>
<feature type="region of interest" description="Disordered" evidence="4">
    <location>
        <begin position="300"/>
        <end position="326"/>
    </location>
</feature>
<feature type="compositionally biased region" description="Basic and acidic residues" evidence="4">
    <location>
        <begin position="300"/>
        <end position="314"/>
    </location>
</feature>
<keyword evidence="7" id="KW-1185">Reference proteome</keyword>
<keyword evidence="2" id="KW-0547">Nucleotide-binding</keyword>
<dbReference type="RefSeq" id="WP_248825839.1">
    <property type="nucleotide sequence ID" value="NZ_JALKFT010000019.1"/>
</dbReference>
<gene>
    <name evidence="6" type="ORF">MXD59_17875</name>
</gene>
<reference evidence="6 7" key="1">
    <citation type="submission" date="2022-04" db="EMBL/GenBank/DDBJ databases">
        <title>Genome diversity in the genus Frankia.</title>
        <authorList>
            <person name="Carlos-Shanley C."/>
            <person name="Hahn D."/>
        </authorList>
    </citation>
    <scope>NUCLEOTIDE SEQUENCE [LARGE SCALE GENOMIC DNA]</scope>
    <source>
        <strain evidence="6 7">Ag45/Mut15</strain>
    </source>
</reference>
<dbReference type="CDD" id="cd03293">
    <property type="entry name" value="ABC_NrtD_SsuB_transporters"/>
    <property type="match status" value="1"/>
</dbReference>
<dbReference type="Proteomes" id="UP001201873">
    <property type="component" value="Unassembled WGS sequence"/>
</dbReference>
<accession>A0ABT0K1E9</accession>
<dbReference type="PROSITE" id="PS50893">
    <property type="entry name" value="ABC_TRANSPORTER_2"/>
    <property type="match status" value="1"/>
</dbReference>
<organism evidence="6 7">
    <name type="scientific">Frankia umida</name>
    <dbReference type="NCBI Taxonomy" id="573489"/>
    <lineage>
        <taxon>Bacteria</taxon>
        <taxon>Bacillati</taxon>
        <taxon>Actinomycetota</taxon>
        <taxon>Actinomycetes</taxon>
        <taxon>Frankiales</taxon>
        <taxon>Frankiaceae</taxon>
        <taxon>Frankia</taxon>
    </lineage>
</organism>